<feature type="region of interest" description="Disordered" evidence="1">
    <location>
        <begin position="160"/>
        <end position="186"/>
    </location>
</feature>
<comment type="caution">
    <text evidence="2">The sequence shown here is derived from an EMBL/GenBank/DDBJ whole genome shotgun (WGS) entry which is preliminary data.</text>
</comment>
<gene>
    <name evidence="2" type="ORF">GMORB2_1036</name>
</gene>
<name>A0A9P4YZI1_9HYPO</name>
<protein>
    <recommendedName>
        <fullName evidence="4">DNA/RNA-binding protein Alba-like domain-containing protein</fullName>
    </recommendedName>
</protein>
<evidence type="ECO:0008006" key="4">
    <source>
        <dbReference type="Google" id="ProtNLM"/>
    </source>
</evidence>
<proteinExistence type="predicted"/>
<sequence length="236" mass="26008">MAEPPIPKKRKQATDAKTTASPQAKKPRPQQNPTLSAPHEAIAAELSSKYDILTASVISSTEIRKRVIYATGHILQPRTDSSSDGAVSDRSRTRSRVVLLHSRPAEACKLITIVEQCKRVLKAQGRPWFQYNQLFELPSDDGAAKKKRMKKRVDVVEGTVLDGAKQDKGDGDDEEQDGEDEDEDDYFESMQTRFENAVLPQRSGRAVKSMRVFLSAGAVPELRAKDGVTVQTSTGA</sequence>
<keyword evidence="3" id="KW-1185">Reference proteome</keyword>
<dbReference type="OrthoDB" id="424402at2759"/>
<dbReference type="EMBL" id="JAANYQ010000002">
    <property type="protein sequence ID" value="KAF4125790.1"/>
    <property type="molecule type" value="Genomic_DNA"/>
</dbReference>
<dbReference type="Proteomes" id="UP000749293">
    <property type="component" value="Unassembled WGS sequence"/>
</dbReference>
<organism evidence="2 3">
    <name type="scientific">Geosmithia morbida</name>
    <dbReference type="NCBI Taxonomy" id="1094350"/>
    <lineage>
        <taxon>Eukaryota</taxon>
        <taxon>Fungi</taxon>
        <taxon>Dikarya</taxon>
        <taxon>Ascomycota</taxon>
        <taxon>Pezizomycotina</taxon>
        <taxon>Sordariomycetes</taxon>
        <taxon>Hypocreomycetidae</taxon>
        <taxon>Hypocreales</taxon>
        <taxon>Bionectriaceae</taxon>
        <taxon>Geosmithia</taxon>
    </lineage>
</organism>
<reference evidence="2" key="1">
    <citation type="submission" date="2020-03" db="EMBL/GenBank/DDBJ databases">
        <title>Site-based positive gene gene selection in Geosmithia morbida across the United States reveals a broad range of putative effectors and factors for local host and environmental adapation.</title>
        <authorList>
            <person name="Onufrak A."/>
            <person name="Murdoch R.W."/>
            <person name="Gazis R."/>
            <person name="Huff M."/>
            <person name="Staton M."/>
            <person name="Klingeman W."/>
            <person name="Hadziabdic D."/>
        </authorList>
    </citation>
    <scope>NUCLEOTIDE SEQUENCE</scope>
    <source>
        <strain evidence="2">1262</strain>
    </source>
</reference>
<dbReference type="AlphaFoldDB" id="A0A9P4YZI1"/>
<dbReference type="GeneID" id="55967266"/>
<feature type="compositionally biased region" description="Acidic residues" evidence="1">
    <location>
        <begin position="170"/>
        <end position="186"/>
    </location>
</feature>
<evidence type="ECO:0000313" key="3">
    <source>
        <dbReference type="Proteomes" id="UP000749293"/>
    </source>
</evidence>
<accession>A0A9P4YZI1</accession>
<evidence type="ECO:0000313" key="2">
    <source>
        <dbReference type="EMBL" id="KAF4125790.1"/>
    </source>
</evidence>
<dbReference type="RefSeq" id="XP_035324442.1">
    <property type="nucleotide sequence ID" value="XM_035463018.1"/>
</dbReference>
<feature type="region of interest" description="Disordered" evidence="1">
    <location>
        <begin position="1"/>
        <end position="38"/>
    </location>
</feature>
<evidence type="ECO:0000256" key="1">
    <source>
        <dbReference type="SAM" id="MobiDB-lite"/>
    </source>
</evidence>